<dbReference type="RefSeq" id="WP_285274113.1">
    <property type="nucleotide sequence ID" value="NZ_JASNVW010000004.1"/>
</dbReference>
<dbReference type="PANTHER" id="PTHR42880">
    <property type="entry name" value="HOMOCITRATE SYNTHASE"/>
    <property type="match status" value="1"/>
</dbReference>
<dbReference type="PANTHER" id="PTHR42880:SF1">
    <property type="entry name" value="ISOPROPYLMALATE_HOMOCITRATE_CITRAMALATE SYNTHASE FAMILY PROTEIN"/>
    <property type="match status" value="1"/>
</dbReference>
<organism evidence="4 5">
    <name type="scientific">Ignisphaera cupida</name>
    <dbReference type="NCBI Taxonomy" id="3050454"/>
    <lineage>
        <taxon>Archaea</taxon>
        <taxon>Thermoproteota</taxon>
        <taxon>Thermoprotei</taxon>
        <taxon>Desulfurococcales</taxon>
        <taxon>Desulfurococcaceae</taxon>
        <taxon>Ignisphaera</taxon>
    </lineage>
</organism>
<dbReference type="Gene3D" id="1.10.238.260">
    <property type="match status" value="1"/>
</dbReference>
<comment type="similarity">
    <text evidence="1">Belongs to the alpha-IPM synthase/homocitrate synthase family.</text>
</comment>
<keyword evidence="2" id="KW-0808">Transferase</keyword>
<dbReference type="CDD" id="cd07947">
    <property type="entry name" value="DRE_TIM_Re_CS"/>
    <property type="match status" value="1"/>
</dbReference>
<dbReference type="Pfam" id="PF22617">
    <property type="entry name" value="HCS_D2"/>
    <property type="match status" value="1"/>
</dbReference>
<evidence type="ECO:0000259" key="3">
    <source>
        <dbReference type="PROSITE" id="PS50991"/>
    </source>
</evidence>
<dbReference type="InterPro" id="IPR054691">
    <property type="entry name" value="LeuA/HCS_post-cat"/>
</dbReference>
<proteinExistence type="inferred from homology"/>
<dbReference type="PROSITE" id="PS50991">
    <property type="entry name" value="PYR_CT"/>
    <property type="match status" value="1"/>
</dbReference>
<dbReference type="InterPro" id="IPR013785">
    <property type="entry name" value="Aldolase_TIM"/>
</dbReference>
<dbReference type="AlphaFoldDB" id="A0ABD4Z873"/>
<evidence type="ECO:0000313" key="5">
    <source>
        <dbReference type="Proteomes" id="UP001529235"/>
    </source>
</evidence>
<name>A0ABD4Z873_9CREN</name>
<feature type="domain" description="Pyruvate carboxyltransferase" evidence="3">
    <location>
        <begin position="36"/>
        <end position="304"/>
    </location>
</feature>
<evidence type="ECO:0000256" key="2">
    <source>
        <dbReference type="ARBA" id="ARBA00022679"/>
    </source>
</evidence>
<dbReference type="Pfam" id="PF00682">
    <property type="entry name" value="HMGL-like"/>
    <property type="match status" value="1"/>
</dbReference>
<dbReference type="InterPro" id="IPR000891">
    <property type="entry name" value="PYR_CT"/>
</dbReference>
<comment type="caution">
    <text evidence="4">The sequence shown here is derived from an EMBL/GenBank/DDBJ whole genome shotgun (WGS) entry which is preliminary data.</text>
</comment>
<dbReference type="Gene3D" id="3.20.20.70">
    <property type="entry name" value="Aldolase class I"/>
    <property type="match status" value="1"/>
</dbReference>
<reference evidence="4 5" key="1">
    <citation type="submission" date="2023-05" db="EMBL/GenBank/DDBJ databases">
        <title>A new hyperthermophilic archaea 'Ignisphaera cupida' sp. nov. and description of the family 'Ignisphaeraceae' fam. nov.</title>
        <authorList>
            <person name="Podosokorskaya O.A."/>
            <person name="Elcheninov A.G."/>
            <person name="Klukina A."/>
            <person name="Merkel A.Y."/>
        </authorList>
    </citation>
    <scope>NUCLEOTIDE SEQUENCE [LARGE SCALE GENOMIC DNA]</scope>
    <source>
        <strain evidence="4 5">4213-co</strain>
    </source>
</reference>
<keyword evidence="5" id="KW-1185">Reference proteome</keyword>
<dbReference type="GO" id="GO:0016740">
    <property type="term" value="F:transferase activity"/>
    <property type="evidence" value="ECO:0007669"/>
    <property type="project" value="UniProtKB-KW"/>
</dbReference>
<evidence type="ECO:0000256" key="1">
    <source>
        <dbReference type="ARBA" id="ARBA00006154"/>
    </source>
</evidence>
<evidence type="ECO:0000313" key="4">
    <source>
        <dbReference type="EMBL" id="MDK6029128.1"/>
    </source>
</evidence>
<dbReference type="EMBL" id="JASNVW010000004">
    <property type="protein sequence ID" value="MDK6029128.1"/>
    <property type="molecule type" value="Genomic_DNA"/>
</dbReference>
<protein>
    <submittedName>
        <fullName evidence="4">2-isopropylmalate synthase</fullName>
    </submittedName>
</protein>
<accession>A0ABD4Z873</accession>
<gene>
    <name evidence="4" type="ORF">QPL79_07110</name>
</gene>
<dbReference type="Proteomes" id="UP001529235">
    <property type="component" value="Unassembled WGS sequence"/>
</dbReference>
<dbReference type="SUPFAM" id="SSF51569">
    <property type="entry name" value="Aldolase"/>
    <property type="match status" value="1"/>
</dbReference>
<sequence>MELNGDMKFFRDIYPFESVPRFNVTDQELRENLSKIFLTDTTLRDGQQGWRVFTIDECEKIYELLADIGGRGGIESTEVFLYTEKDREAVKRLLAYGYRYPKVIGWIRATNSDLQLVIDAKLDETVMLMSISDYHIKYKFNATREEAFRKYLEVAEKALSHGITIRASLEDITRADIFGAVIPFVKRLLELSEKYRTPVKIKLPDTLGLGLPFPEVPLPRGIPAIIQAIRKTTNIPQEYIEFHGHNDFGLVVANHLAAWMYGAAAGNCTLLGIGERAGNCPLEIMAVHYAGIKGVNNINLKALSKLPELFEKMGLKIIEHYPLVGRNAFRTKAGIHADGLLKNPEVYLPFDPMKVLGLPYSVAITPYSGRSAVVIWLRNYLGYNHISKDDPRVVAVYNEIVDLFNKTGRVEPLSDSEMLEIVKKHFPEVRK</sequence>